<keyword evidence="5" id="KW-0694">RNA-binding</keyword>
<dbReference type="InterPro" id="IPR013005">
    <property type="entry name" value="Ribosomal_uL4-like"/>
</dbReference>
<dbReference type="GO" id="GO:0019843">
    <property type="term" value="F:rRNA binding"/>
    <property type="evidence" value="ECO:0007669"/>
    <property type="project" value="UniProtKB-UniRule"/>
</dbReference>
<dbReference type="PANTHER" id="PTHR10746">
    <property type="entry name" value="50S RIBOSOMAL PROTEIN L4"/>
    <property type="match status" value="1"/>
</dbReference>
<accession>A0A2H0XBF0</accession>
<dbReference type="HAMAP" id="MF_01328_B">
    <property type="entry name" value="Ribosomal_uL4_B"/>
    <property type="match status" value="1"/>
</dbReference>
<sequence length="251" mass="27827">MAMVVKKKITDDTTNKSLGTQSTPAKKVATKKNPVKKTVAVDNIEAGNVTPLNKVKDIASYANVFNQPRNSALTAQYVRTYQANQRQGNAHTKTRGEAAGSGKKPWKQKGTGRSRVGSIRTPVWRHGGVSHGPLAKDWSMTMPKKMKAKAFIIALSDKVLKSQAYFSEEFKLTEGRTKEVVALIKGWNLFGKLVLVVHQKNQNLEKGARNLTDLEVVNYKNLNTYQILGADAIVFEEGALKHFVEKYAKNK</sequence>
<evidence type="ECO:0000313" key="8">
    <source>
        <dbReference type="Proteomes" id="UP000231252"/>
    </source>
</evidence>
<evidence type="ECO:0000256" key="5">
    <source>
        <dbReference type="HAMAP-Rule" id="MF_01328"/>
    </source>
</evidence>
<comment type="caution">
    <text evidence="7">The sequence shown here is derived from an EMBL/GenBank/DDBJ whole genome shotgun (WGS) entry which is preliminary data.</text>
</comment>
<feature type="region of interest" description="Disordered" evidence="6">
    <location>
        <begin position="84"/>
        <end position="116"/>
    </location>
</feature>
<dbReference type="Pfam" id="PF00573">
    <property type="entry name" value="Ribosomal_L4"/>
    <property type="match status" value="1"/>
</dbReference>
<evidence type="ECO:0000256" key="1">
    <source>
        <dbReference type="ARBA" id="ARBA00010528"/>
    </source>
</evidence>
<comment type="function">
    <text evidence="5">One of the primary rRNA binding proteins, this protein initially binds near the 5'-end of the 23S rRNA. It is important during the early stages of 50S assembly. It makes multiple contacts with different domains of the 23S rRNA in the assembled 50S subunit and ribosome.</text>
</comment>
<protein>
    <recommendedName>
        <fullName evidence="4 5">Large ribosomal subunit protein uL4</fullName>
    </recommendedName>
</protein>
<evidence type="ECO:0000256" key="4">
    <source>
        <dbReference type="ARBA" id="ARBA00035244"/>
    </source>
</evidence>
<keyword evidence="5" id="KW-0699">rRNA-binding</keyword>
<dbReference type="Proteomes" id="UP000231252">
    <property type="component" value="Unassembled WGS sequence"/>
</dbReference>
<keyword evidence="2 5" id="KW-0689">Ribosomal protein</keyword>
<feature type="region of interest" description="Disordered" evidence="6">
    <location>
        <begin position="1"/>
        <end position="23"/>
    </location>
</feature>
<reference evidence="8" key="1">
    <citation type="submission" date="2017-09" db="EMBL/GenBank/DDBJ databases">
        <title>Depth-based differentiation of microbial function through sediment-hosted aquifers and enrichment of novel symbionts in the deep terrestrial subsurface.</title>
        <authorList>
            <person name="Probst A.J."/>
            <person name="Ladd B."/>
            <person name="Jarett J.K."/>
            <person name="Geller-Mcgrath D.E."/>
            <person name="Sieber C.M.K."/>
            <person name="Emerson J.B."/>
            <person name="Anantharaman K."/>
            <person name="Thomas B.C."/>
            <person name="Malmstrom R."/>
            <person name="Stieglmeier M."/>
            <person name="Klingl A."/>
            <person name="Woyke T."/>
            <person name="Ryan C.M."/>
            <person name="Banfield J.F."/>
        </authorList>
    </citation>
    <scope>NUCLEOTIDE SEQUENCE [LARGE SCALE GENOMIC DNA]</scope>
</reference>
<dbReference type="GO" id="GO:1990904">
    <property type="term" value="C:ribonucleoprotein complex"/>
    <property type="evidence" value="ECO:0007669"/>
    <property type="project" value="UniProtKB-KW"/>
</dbReference>
<dbReference type="EMBL" id="PEYU01000065">
    <property type="protein sequence ID" value="PIS22253.1"/>
    <property type="molecule type" value="Genomic_DNA"/>
</dbReference>
<evidence type="ECO:0000256" key="6">
    <source>
        <dbReference type="SAM" id="MobiDB-lite"/>
    </source>
</evidence>
<dbReference type="GO" id="GO:0006412">
    <property type="term" value="P:translation"/>
    <property type="evidence" value="ECO:0007669"/>
    <property type="project" value="UniProtKB-UniRule"/>
</dbReference>
<evidence type="ECO:0000256" key="2">
    <source>
        <dbReference type="ARBA" id="ARBA00022980"/>
    </source>
</evidence>
<organism evidence="7 8">
    <name type="scientific">candidate division WWE3 bacterium CG08_land_8_20_14_0_20_41_10</name>
    <dbReference type="NCBI Taxonomy" id="1975085"/>
    <lineage>
        <taxon>Bacteria</taxon>
        <taxon>Katanobacteria</taxon>
    </lineage>
</organism>
<dbReference type="NCBIfam" id="TIGR03953">
    <property type="entry name" value="rplD_bact"/>
    <property type="match status" value="1"/>
</dbReference>
<dbReference type="GO" id="GO:0005840">
    <property type="term" value="C:ribosome"/>
    <property type="evidence" value="ECO:0007669"/>
    <property type="project" value="UniProtKB-KW"/>
</dbReference>
<comment type="function">
    <text evidence="5">Forms part of the polypeptide exit tunnel.</text>
</comment>
<proteinExistence type="inferred from homology"/>
<name>A0A2H0XBF0_UNCKA</name>
<evidence type="ECO:0000313" key="7">
    <source>
        <dbReference type="EMBL" id="PIS22253.1"/>
    </source>
</evidence>
<dbReference type="PANTHER" id="PTHR10746:SF6">
    <property type="entry name" value="LARGE RIBOSOMAL SUBUNIT PROTEIN UL4M"/>
    <property type="match status" value="1"/>
</dbReference>
<comment type="similarity">
    <text evidence="1 5">Belongs to the universal ribosomal protein uL4 family.</text>
</comment>
<dbReference type="InterPro" id="IPR002136">
    <property type="entry name" value="Ribosomal_uL4"/>
</dbReference>
<keyword evidence="3 5" id="KW-0687">Ribonucleoprotein</keyword>
<dbReference type="InterPro" id="IPR023574">
    <property type="entry name" value="Ribosomal_uL4_dom_sf"/>
</dbReference>
<evidence type="ECO:0000256" key="3">
    <source>
        <dbReference type="ARBA" id="ARBA00023274"/>
    </source>
</evidence>
<dbReference type="SUPFAM" id="SSF52166">
    <property type="entry name" value="Ribosomal protein L4"/>
    <property type="match status" value="1"/>
</dbReference>
<gene>
    <name evidence="5" type="primary">rplD</name>
    <name evidence="7" type="ORF">COT50_02945</name>
</gene>
<dbReference type="Gene3D" id="3.40.1370.10">
    <property type="match status" value="1"/>
</dbReference>
<dbReference type="AlphaFoldDB" id="A0A2H0XBF0"/>
<dbReference type="GO" id="GO:0003735">
    <property type="term" value="F:structural constituent of ribosome"/>
    <property type="evidence" value="ECO:0007669"/>
    <property type="project" value="InterPro"/>
</dbReference>
<comment type="subunit">
    <text evidence="5">Part of the 50S ribosomal subunit.</text>
</comment>